<evidence type="ECO:0000256" key="3">
    <source>
        <dbReference type="ARBA" id="ARBA00022553"/>
    </source>
</evidence>
<dbReference type="SUPFAM" id="SSF55874">
    <property type="entry name" value="ATPase domain of HSP90 chaperone/DNA topoisomerase II/histidine kinase"/>
    <property type="match status" value="1"/>
</dbReference>
<dbReference type="SMART" id="SM00387">
    <property type="entry name" value="HATPase_c"/>
    <property type="match status" value="1"/>
</dbReference>
<evidence type="ECO:0000259" key="7">
    <source>
        <dbReference type="PROSITE" id="PS50112"/>
    </source>
</evidence>
<feature type="domain" description="Histidine kinase" evidence="6">
    <location>
        <begin position="280"/>
        <end position="490"/>
    </location>
</feature>
<sequence>MASLQNNLYNVVQQQPEIWNFLQEHATFGYLLFQKNELQDAFLSNTLKVHLAKVIDDFDDSLLGLYSYTYLEENQTIETEFSYSIKALCSKTGKFQKIESNNSTIILVVFPLRDITIIDSIVGKYRFSLEEKLRISESAFKNNFENAAIGMAIITLDGKWHKVNNRISSMLGYTKEELSKLTFQEITFPEDLEKDLGLLKKLTNGNIPYYQMEKRYFHKSGKIVYGILAVSMVHDEKGNPLYFISQVIDITASRAAEEKIKKLLHTSREQNERLHNFAHIVTHNLRSHSSNFSMLLELYQTENEDKEEILKLLIMASDNLKETIHHLTEIVNLNSSIEEKMETIDLYPEVEKVIESVHSLAEKDDVNLINDIPKGVKIFGVPAYLNSIFLNFITNGIKYSSPERESFVKISAEKLQDYTEISIADNGLGINLDKHGDKLFGMYKTFHDHEDSRGIGLFIAKNQIDALNGKVKVESTENKGTTFKIYLKNE</sequence>
<keyword evidence="3" id="KW-0597">Phosphoprotein</keyword>
<dbReference type="RefSeq" id="WP_309727798.1">
    <property type="nucleotide sequence ID" value="NZ_JAVDQA010000003.1"/>
</dbReference>
<dbReference type="Pfam" id="PF08447">
    <property type="entry name" value="PAS_3"/>
    <property type="match status" value="1"/>
</dbReference>
<dbReference type="Pfam" id="PF02518">
    <property type="entry name" value="HATPase_c"/>
    <property type="match status" value="1"/>
</dbReference>
<evidence type="ECO:0000259" key="6">
    <source>
        <dbReference type="PROSITE" id="PS50109"/>
    </source>
</evidence>
<dbReference type="InterPro" id="IPR004358">
    <property type="entry name" value="Sig_transdc_His_kin-like_C"/>
</dbReference>
<dbReference type="CDD" id="cd00130">
    <property type="entry name" value="PAS"/>
    <property type="match status" value="1"/>
</dbReference>
<dbReference type="EMBL" id="JAVDQA010000003">
    <property type="protein sequence ID" value="MDR6300905.1"/>
    <property type="molecule type" value="Genomic_DNA"/>
</dbReference>
<dbReference type="InterPro" id="IPR000014">
    <property type="entry name" value="PAS"/>
</dbReference>
<dbReference type="SMART" id="SM00086">
    <property type="entry name" value="PAC"/>
    <property type="match status" value="1"/>
</dbReference>
<reference evidence="9 10" key="1">
    <citation type="submission" date="2023-07" db="EMBL/GenBank/DDBJ databases">
        <title>Genomic Encyclopedia of Type Strains, Phase IV (KMG-IV): sequencing the most valuable type-strain genomes for metagenomic binning, comparative biology and taxonomic classification.</title>
        <authorList>
            <person name="Goeker M."/>
        </authorList>
    </citation>
    <scope>NUCLEOTIDE SEQUENCE [LARGE SCALE GENOMIC DNA]</scope>
    <source>
        <strain evidence="9 10">DSM 102814</strain>
    </source>
</reference>
<organism evidence="9 10">
    <name type="scientific">Mesonia maritima</name>
    <dbReference type="NCBI Taxonomy" id="1793873"/>
    <lineage>
        <taxon>Bacteria</taxon>
        <taxon>Pseudomonadati</taxon>
        <taxon>Bacteroidota</taxon>
        <taxon>Flavobacteriia</taxon>
        <taxon>Flavobacteriales</taxon>
        <taxon>Flavobacteriaceae</taxon>
        <taxon>Mesonia</taxon>
    </lineage>
</organism>
<dbReference type="PROSITE" id="PS50109">
    <property type="entry name" value="HIS_KIN"/>
    <property type="match status" value="1"/>
</dbReference>
<evidence type="ECO:0000313" key="9">
    <source>
        <dbReference type="EMBL" id="MDR6300905.1"/>
    </source>
</evidence>
<dbReference type="SMART" id="SM00091">
    <property type="entry name" value="PAS"/>
    <property type="match status" value="1"/>
</dbReference>
<dbReference type="PANTHER" id="PTHR43304:SF1">
    <property type="entry name" value="PAC DOMAIN-CONTAINING PROTEIN"/>
    <property type="match status" value="1"/>
</dbReference>
<dbReference type="PROSITE" id="PS50113">
    <property type="entry name" value="PAC"/>
    <property type="match status" value="1"/>
</dbReference>
<accession>A0ABU1K5L0</accession>
<evidence type="ECO:0000259" key="8">
    <source>
        <dbReference type="PROSITE" id="PS50113"/>
    </source>
</evidence>
<evidence type="ECO:0000256" key="4">
    <source>
        <dbReference type="ARBA" id="ARBA00022679"/>
    </source>
</evidence>
<dbReference type="PRINTS" id="PR00344">
    <property type="entry name" value="BCTRLSENSOR"/>
</dbReference>
<dbReference type="NCBIfam" id="TIGR00229">
    <property type="entry name" value="sensory_box"/>
    <property type="match status" value="1"/>
</dbReference>
<dbReference type="InterPro" id="IPR035965">
    <property type="entry name" value="PAS-like_dom_sf"/>
</dbReference>
<dbReference type="Gene3D" id="3.30.450.20">
    <property type="entry name" value="PAS domain"/>
    <property type="match status" value="1"/>
</dbReference>
<feature type="domain" description="PAS" evidence="7">
    <location>
        <begin position="136"/>
        <end position="206"/>
    </location>
</feature>
<dbReference type="InterPro" id="IPR000700">
    <property type="entry name" value="PAS-assoc_C"/>
</dbReference>
<dbReference type="InterPro" id="IPR005467">
    <property type="entry name" value="His_kinase_dom"/>
</dbReference>
<dbReference type="InterPro" id="IPR013655">
    <property type="entry name" value="PAS_fold_3"/>
</dbReference>
<proteinExistence type="predicted"/>
<name>A0ABU1K5L0_9FLAO</name>
<dbReference type="InterPro" id="IPR052162">
    <property type="entry name" value="Sensor_kinase/Photoreceptor"/>
</dbReference>
<dbReference type="PANTHER" id="PTHR43304">
    <property type="entry name" value="PHYTOCHROME-LIKE PROTEIN CPH1"/>
    <property type="match status" value="1"/>
</dbReference>
<evidence type="ECO:0000313" key="10">
    <source>
        <dbReference type="Proteomes" id="UP001257659"/>
    </source>
</evidence>
<dbReference type="SUPFAM" id="SSF55785">
    <property type="entry name" value="PYP-like sensor domain (PAS domain)"/>
    <property type="match status" value="1"/>
</dbReference>
<evidence type="ECO:0000256" key="5">
    <source>
        <dbReference type="ARBA" id="ARBA00022777"/>
    </source>
</evidence>
<dbReference type="Proteomes" id="UP001257659">
    <property type="component" value="Unassembled WGS sequence"/>
</dbReference>
<comment type="catalytic activity">
    <reaction evidence="1">
        <text>ATP + protein L-histidine = ADP + protein N-phospho-L-histidine.</text>
        <dbReference type="EC" id="2.7.13.3"/>
    </reaction>
</comment>
<dbReference type="InterPro" id="IPR003594">
    <property type="entry name" value="HATPase_dom"/>
</dbReference>
<keyword evidence="10" id="KW-1185">Reference proteome</keyword>
<evidence type="ECO:0000256" key="2">
    <source>
        <dbReference type="ARBA" id="ARBA00012438"/>
    </source>
</evidence>
<keyword evidence="4" id="KW-0808">Transferase</keyword>
<dbReference type="PROSITE" id="PS50112">
    <property type="entry name" value="PAS"/>
    <property type="match status" value="1"/>
</dbReference>
<comment type="caution">
    <text evidence="9">The sequence shown here is derived from an EMBL/GenBank/DDBJ whole genome shotgun (WGS) entry which is preliminary data.</text>
</comment>
<protein>
    <recommendedName>
        <fullName evidence="2">histidine kinase</fullName>
        <ecNumber evidence="2">2.7.13.3</ecNumber>
    </recommendedName>
</protein>
<dbReference type="InterPro" id="IPR036890">
    <property type="entry name" value="HATPase_C_sf"/>
</dbReference>
<evidence type="ECO:0000256" key="1">
    <source>
        <dbReference type="ARBA" id="ARBA00000085"/>
    </source>
</evidence>
<keyword evidence="5" id="KW-0418">Kinase</keyword>
<dbReference type="Gene3D" id="3.30.565.10">
    <property type="entry name" value="Histidine kinase-like ATPase, C-terminal domain"/>
    <property type="match status" value="1"/>
</dbReference>
<dbReference type="InterPro" id="IPR001610">
    <property type="entry name" value="PAC"/>
</dbReference>
<gene>
    <name evidence="9" type="ORF">GGR31_001548</name>
</gene>
<feature type="domain" description="PAC" evidence="8">
    <location>
        <begin position="210"/>
        <end position="262"/>
    </location>
</feature>
<dbReference type="EC" id="2.7.13.3" evidence="2"/>